<evidence type="ECO:0000256" key="1">
    <source>
        <dbReference type="SAM" id="Phobius"/>
    </source>
</evidence>
<dbReference type="AlphaFoldDB" id="A0A2G6KFA6"/>
<comment type="caution">
    <text evidence="3">The sequence shown here is derived from an EMBL/GenBank/DDBJ whole genome shotgun (WGS) entry which is preliminary data.</text>
</comment>
<feature type="transmembrane region" description="Helical" evidence="1">
    <location>
        <begin position="20"/>
        <end position="37"/>
    </location>
</feature>
<protein>
    <recommendedName>
        <fullName evidence="2">DUF1468 domain-containing protein</fullName>
    </recommendedName>
</protein>
<feature type="transmembrane region" description="Helical" evidence="1">
    <location>
        <begin position="93"/>
        <end position="126"/>
    </location>
</feature>
<gene>
    <name evidence="3" type="ORF">CSA56_08045</name>
</gene>
<proteinExistence type="predicted"/>
<keyword evidence="1" id="KW-1133">Transmembrane helix</keyword>
<evidence type="ECO:0000313" key="3">
    <source>
        <dbReference type="EMBL" id="PIE34325.1"/>
    </source>
</evidence>
<organism evidence="3 4">
    <name type="scientific">candidate division KSB3 bacterium</name>
    <dbReference type="NCBI Taxonomy" id="2044937"/>
    <lineage>
        <taxon>Bacteria</taxon>
        <taxon>candidate division KSB3</taxon>
    </lineage>
</organism>
<feature type="transmembrane region" description="Helical" evidence="1">
    <location>
        <begin position="132"/>
        <end position="149"/>
    </location>
</feature>
<dbReference type="InterPro" id="IPR009936">
    <property type="entry name" value="DUF1468"/>
</dbReference>
<dbReference type="EMBL" id="PDSK01000090">
    <property type="protein sequence ID" value="PIE34325.1"/>
    <property type="molecule type" value="Genomic_DNA"/>
</dbReference>
<keyword evidence="1" id="KW-0472">Membrane</keyword>
<dbReference type="Pfam" id="PF07331">
    <property type="entry name" value="TctB"/>
    <property type="match status" value="1"/>
</dbReference>
<keyword evidence="1" id="KW-0812">Transmembrane</keyword>
<sequence length="166" mass="18428">MVLELSKRSKLVDQQSKIDIGVAIVLSTLGIGVIWLTRDFPVPKRGVGVSAFPRILSSLLLLFSIMLIWQVIITRVKRPAIFTGITKGTKLNIAVLVLLIGYVAVLKHVGFLMASMCLLFVLMTLFGERRRIVLLCVSIGLPFVLFVVFEKLAMVSLPQGVLKQFF</sequence>
<evidence type="ECO:0000259" key="2">
    <source>
        <dbReference type="Pfam" id="PF07331"/>
    </source>
</evidence>
<evidence type="ECO:0000313" key="4">
    <source>
        <dbReference type="Proteomes" id="UP000230821"/>
    </source>
</evidence>
<accession>A0A2G6KFA6</accession>
<reference evidence="3 4" key="1">
    <citation type="submission" date="2017-10" db="EMBL/GenBank/DDBJ databases">
        <title>Novel microbial diversity and functional potential in the marine mammal oral microbiome.</title>
        <authorList>
            <person name="Dudek N.K."/>
            <person name="Sun C.L."/>
            <person name="Burstein D."/>
            <person name="Kantor R.S."/>
            <person name="Aliaga Goltsman D.S."/>
            <person name="Bik E.M."/>
            <person name="Thomas B.C."/>
            <person name="Banfield J.F."/>
            <person name="Relman D.A."/>
        </authorList>
    </citation>
    <scope>NUCLEOTIDE SEQUENCE [LARGE SCALE GENOMIC DNA]</scope>
    <source>
        <strain evidence="3">DOLJORAL78_47_16</strain>
    </source>
</reference>
<feature type="transmembrane region" description="Helical" evidence="1">
    <location>
        <begin position="49"/>
        <end position="72"/>
    </location>
</feature>
<feature type="domain" description="DUF1468" evidence="2">
    <location>
        <begin position="22"/>
        <end position="158"/>
    </location>
</feature>
<name>A0A2G6KFA6_9BACT</name>
<dbReference type="Proteomes" id="UP000230821">
    <property type="component" value="Unassembled WGS sequence"/>
</dbReference>